<keyword evidence="2" id="KW-1185">Reference proteome</keyword>
<dbReference type="Proteomes" id="UP000660708">
    <property type="component" value="Unassembled WGS sequence"/>
</dbReference>
<accession>A0A8I0N1H1</accession>
<name>A0A8I0N1H1_9GAMM</name>
<evidence type="ECO:0000313" key="1">
    <source>
        <dbReference type="EMBL" id="MBE0348824.1"/>
    </source>
</evidence>
<dbReference type="AlphaFoldDB" id="A0A8I0N1H1"/>
<dbReference type="GO" id="GO:0005524">
    <property type="term" value="F:ATP binding"/>
    <property type="evidence" value="ECO:0007669"/>
    <property type="project" value="InterPro"/>
</dbReference>
<reference evidence="1 2" key="1">
    <citation type="submission" date="2015-06" db="EMBL/GenBank/DDBJ databases">
        <title>Genome sequence of Pseudoalteromonas peptidolytica.</title>
        <authorList>
            <person name="Xie B.-B."/>
            <person name="Rong J.-C."/>
            <person name="Qin Q.-L."/>
            <person name="Zhang Y.-Z."/>
        </authorList>
    </citation>
    <scope>NUCLEOTIDE SEQUENCE [LARGE SCALE GENOMIC DNA]</scope>
    <source>
        <strain evidence="1 2">F12-50-A1</strain>
    </source>
</reference>
<dbReference type="CDD" id="cd24050">
    <property type="entry name" value="ASKHA_NBD_ANMK"/>
    <property type="match status" value="1"/>
</dbReference>
<keyword evidence="1" id="KW-0418">Kinase</keyword>
<organism evidence="1 2">
    <name type="scientific">Pseudoalteromonas peptidolytica F12-50-A1</name>
    <dbReference type="NCBI Taxonomy" id="1315280"/>
    <lineage>
        <taxon>Bacteria</taxon>
        <taxon>Pseudomonadati</taxon>
        <taxon>Pseudomonadota</taxon>
        <taxon>Gammaproteobacteria</taxon>
        <taxon>Alteromonadales</taxon>
        <taxon>Pseudoalteromonadaceae</taxon>
        <taxon>Pseudoalteromonas</taxon>
    </lineage>
</organism>
<dbReference type="InterPro" id="IPR005338">
    <property type="entry name" value="Anhydro_N_Ac-Mur_kinase"/>
</dbReference>
<dbReference type="EMBL" id="AQHF01000034">
    <property type="protein sequence ID" value="MBE0348824.1"/>
    <property type="molecule type" value="Genomic_DNA"/>
</dbReference>
<dbReference type="Gene3D" id="3.30.420.40">
    <property type="match status" value="2"/>
</dbReference>
<gene>
    <name evidence="1" type="primary">anmK</name>
    <name evidence="1" type="ORF">PPEP_b0664</name>
</gene>
<keyword evidence="1" id="KW-0808">Transferase</keyword>
<sequence length="387" mass="42565">MKSDIIKLANIANKPTKRILGLMSGTSLDGLDIALCKITHHGKRTKLEVEKFKTVTYSQSQRALLSQHASVPKVDLRSLCQLHTWLGRLYADMISETLQLWQEEHQSIDLIASHGQTIYHCPGQPFYTASNLHSTLQIVDADVIATKTGIITISDFRQKHIANELEGAPLVQYGDHLLYSDKKVDRILLNIGGISNLTYLPKAKAINDTISSDVGPGNTLIDQYCQHTLGIAYDENGKIASSGNVNDKLLIKLSQHAFFDLPLPKSTGQELFNRAYIQRALSECDLCHEDIIATLTEFTARTIAEAINQLTTELTELYVSGGGVHNAFLMQRLGGLLKGTIVIKDFANLNIDPDAKEAALFALLANETLSGEKEALPFSMGKISLPN</sequence>
<dbReference type="SUPFAM" id="SSF53067">
    <property type="entry name" value="Actin-like ATPase domain"/>
    <property type="match status" value="1"/>
</dbReference>
<dbReference type="RefSeq" id="WP_147389561.1">
    <property type="nucleotide sequence ID" value="NZ_AQHF01000034.1"/>
</dbReference>
<dbReference type="PANTHER" id="PTHR30605">
    <property type="entry name" value="ANHYDRO-N-ACETYLMURAMIC ACID KINASE"/>
    <property type="match status" value="1"/>
</dbReference>
<dbReference type="Pfam" id="PF03702">
    <property type="entry name" value="AnmK"/>
    <property type="match status" value="1"/>
</dbReference>
<dbReference type="GO" id="GO:0016301">
    <property type="term" value="F:kinase activity"/>
    <property type="evidence" value="ECO:0007669"/>
    <property type="project" value="UniProtKB-KW"/>
</dbReference>
<dbReference type="GO" id="GO:0016773">
    <property type="term" value="F:phosphotransferase activity, alcohol group as acceptor"/>
    <property type="evidence" value="ECO:0007669"/>
    <property type="project" value="InterPro"/>
</dbReference>
<dbReference type="PANTHER" id="PTHR30605:SF0">
    <property type="entry name" value="ANHYDRO-N-ACETYLMURAMIC ACID KINASE"/>
    <property type="match status" value="1"/>
</dbReference>
<evidence type="ECO:0000313" key="2">
    <source>
        <dbReference type="Proteomes" id="UP000660708"/>
    </source>
</evidence>
<dbReference type="GO" id="GO:0006040">
    <property type="term" value="P:amino sugar metabolic process"/>
    <property type="evidence" value="ECO:0007669"/>
    <property type="project" value="InterPro"/>
</dbReference>
<protein>
    <submittedName>
        <fullName evidence="1">Anhydro-N-acetylmuramic acid kinase</fullName>
    </submittedName>
</protein>
<proteinExistence type="predicted"/>
<dbReference type="InterPro" id="IPR043129">
    <property type="entry name" value="ATPase_NBD"/>
</dbReference>
<dbReference type="GO" id="GO:0009254">
    <property type="term" value="P:peptidoglycan turnover"/>
    <property type="evidence" value="ECO:0007669"/>
    <property type="project" value="InterPro"/>
</dbReference>
<comment type="caution">
    <text evidence="1">The sequence shown here is derived from an EMBL/GenBank/DDBJ whole genome shotgun (WGS) entry which is preliminary data.</text>
</comment>